<proteinExistence type="predicted"/>
<evidence type="ECO:0000313" key="3">
    <source>
        <dbReference type="Proteomes" id="UP000054538"/>
    </source>
</evidence>
<evidence type="ECO:0000313" key="2">
    <source>
        <dbReference type="EMBL" id="KIK81420.1"/>
    </source>
</evidence>
<dbReference type="InParanoid" id="A0A0D0DQ84"/>
<organism evidence="2 3">
    <name type="scientific">Paxillus rubicundulus Ve08.2h10</name>
    <dbReference type="NCBI Taxonomy" id="930991"/>
    <lineage>
        <taxon>Eukaryota</taxon>
        <taxon>Fungi</taxon>
        <taxon>Dikarya</taxon>
        <taxon>Basidiomycota</taxon>
        <taxon>Agaricomycotina</taxon>
        <taxon>Agaricomycetes</taxon>
        <taxon>Agaricomycetidae</taxon>
        <taxon>Boletales</taxon>
        <taxon>Paxilineae</taxon>
        <taxon>Paxillaceae</taxon>
        <taxon>Paxillus</taxon>
    </lineage>
</organism>
<accession>A0A0D0DQ84</accession>
<keyword evidence="3" id="KW-1185">Reference proteome</keyword>
<feature type="compositionally biased region" description="Polar residues" evidence="1">
    <location>
        <begin position="19"/>
        <end position="28"/>
    </location>
</feature>
<dbReference type="OrthoDB" id="2706288at2759"/>
<reference evidence="2 3" key="1">
    <citation type="submission" date="2014-04" db="EMBL/GenBank/DDBJ databases">
        <authorList>
            <consortium name="DOE Joint Genome Institute"/>
            <person name="Kuo A."/>
            <person name="Kohler A."/>
            <person name="Jargeat P."/>
            <person name="Nagy L.G."/>
            <person name="Floudas D."/>
            <person name="Copeland A."/>
            <person name="Barry K.W."/>
            <person name="Cichocki N."/>
            <person name="Veneault-Fourrey C."/>
            <person name="LaButti K."/>
            <person name="Lindquist E.A."/>
            <person name="Lipzen A."/>
            <person name="Lundell T."/>
            <person name="Morin E."/>
            <person name="Murat C."/>
            <person name="Sun H."/>
            <person name="Tunlid A."/>
            <person name="Henrissat B."/>
            <person name="Grigoriev I.V."/>
            <person name="Hibbett D.S."/>
            <person name="Martin F."/>
            <person name="Nordberg H.P."/>
            <person name="Cantor M.N."/>
            <person name="Hua S.X."/>
        </authorList>
    </citation>
    <scope>NUCLEOTIDE SEQUENCE [LARGE SCALE GENOMIC DNA]</scope>
    <source>
        <strain evidence="2 3">Ve08.2h10</strain>
    </source>
</reference>
<reference evidence="3" key="2">
    <citation type="submission" date="2015-01" db="EMBL/GenBank/DDBJ databases">
        <title>Evolutionary Origins and Diversification of the Mycorrhizal Mutualists.</title>
        <authorList>
            <consortium name="DOE Joint Genome Institute"/>
            <consortium name="Mycorrhizal Genomics Consortium"/>
            <person name="Kohler A."/>
            <person name="Kuo A."/>
            <person name="Nagy L.G."/>
            <person name="Floudas D."/>
            <person name="Copeland A."/>
            <person name="Barry K.W."/>
            <person name="Cichocki N."/>
            <person name="Veneault-Fourrey C."/>
            <person name="LaButti K."/>
            <person name="Lindquist E.A."/>
            <person name="Lipzen A."/>
            <person name="Lundell T."/>
            <person name="Morin E."/>
            <person name="Murat C."/>
            <person name="Riley R."/>
            <person name="Ohm R."/>
            <person name="Sun H."/>
            <person name="Tunlid A."/>
            <person name="Henrissat B."/>
            <person name="Grigoriev I.V."/>
            <person name="Hibbett D.S."/>
            <person name="Martin F."/>
        </authorList>
    </citation>
    <scope>NUCLEOTIDE SEQUENCE [LARGE SCALE GENOMIC DNA]</scope>
    <source>
        <strain evidence="3">Ve08.2h10</strain>
    </source>
</reference>
<feature type="region of interest" description="Disordered" evidence="1">
    <location>
        <begin position="60"/>
        <end position="102"/>
    </location>
</feature>
<protein>
    <submittedName>
        <fullName evidence="2">Uncharacterized protein</fullName>
    </submittedName>
</protein>
<dbReference type="AlphaFoldDB" id="A0A0D0DQ84"/>
<gene>
    <name evidence="2" type="ORF">PAXRUDRAFT_156163</name>
</gene>
<evidence type="ECO:0000256" key="1">
    <source>
        <dbReference type="SAM" id="MobiDB-lite"/>
    </source>
</evidence>
<feature type="region of interest" description="Disordered" evidence="1">
    <location>
        <begin position="1"/>
        <end position="30"/>
    </location>
</feature>
<name>A0A0D0DQ84_9AGAM</name>
<dbReference type="HOGENOM" id="CLU_2352315_0_0_1"/>
<dbReference type="EMBL" id="KN825803">
    <property type="protein sequence ID" value="KIK81420.1"/>
    <property type="molecule type" value="Genomic_DNA"/>
</dbReference>
<dbReference type="Proteomes" id="UP000054538">
    <property type="component" value="Unassembled WGS sequence"/>
</dbReference>
<sequence length="102" mass="11002">MKSTEPLEPVGTLGELQSGMDSSGSQPLSIGLEGEKCRWLSVGLEGERNRAMSPCVEIEADGMQPPEDDNEMPRDTVNMLASNTHHPNGPTEPPDEKERGQG</sequence>